<protein>
    <recommendedName>
        <fullName evidence="1">DUF7587 domain-containing protein</fullName>
    </recommendedName>
</protein>
<dbReference type="InterPro" id="IPR056009">
    <property type="entry name" value="DUF7587"/>
</dbReference>
<comment type="caution">
    <text evidence="2">The sequence shown here is derived from an EMBL/GenBank/DDBJ whole genome shotgun (WGS) entry which is preliminary data.</text>
</comment>
<dbReference type="Proteomes" id="UP001221757">
    <property type="component" value="Unassembled WGS sequence"/>
</dbReference>
<dbReference type="Pfam" id="PF24494">
    <property type="entry name" value="DUF7587"/>
    <property type="match status" value="1"/>
</dbReference>
<accession>A0AAD7GII0</accession>
<reference evidence="2" key="1">
    <citation type="submission" date="2023-03" db="EMBL/GenBank/DDBJ databases">
        <title>Massive genome expansion in bonnet fungi (Mycena s.s.) driven by repeated elements and novel gene families across ecological guilds.</title>
        <authorList>
            <consortium name="Lawrence Berkeley National Laboratory"/>
            <person name="Harder C.B."/>
            <person name="Miyauchi S."/>
            <person name="Viragh M."/>
            <person name="Kuo A."/>
            <person name="Thoen E."/>
            <person name="Andreopoulos B."/>
            <person name="Lu D."/>
            <person name="Skrede I."/>
            <person name="Drula E."/>
            <person name="Henrissat B."/>
            <person name="Morin E."/>
            <person name="Kohler A."/>
            <person name="Barry K."/>
            <person name="LaButti K."/>
            <person name="Morin E."/>
            <person name="Salamov A."/>
            <person name="Lipzen A."/>
            <person name="Mereny Z."/>
            <person name="Hegedus B."/>
            <person name="Baldrian P."/>
            <person name="Stursova M."/>
            <person name="Weitz H."/>
            <person name="Taylor A."/>
            <person name="Grigoriev I.V."/>
            <person name="Nagy L.G."/>
            <person name="Martin F."/>
            <person name="Kauserud H."/>
        </authorList>
    </citation>
    <scope>NUCLEOTIDE SEQUENCE</scope>
    <source>
        <strain evidence="2">CBHHK067</strain>
    </source>
</reference>
<dbReference type="AlphaFoldDB" id="A0AAD7GII0"/>
<dbReference type="EMBL" id="JARKIE010000034">
    <property type="protein sequence ID" value="KAJ7696435.1"/>
    <property type="molecule type" value="Genomic_DNA"/>
</dbReference>
<feature type="domain" description="DUF7587" evidence="1">
    <location>
        <begin position="26"/>
        <end position="174"/>
    </location>
</feature>
<evidence type="ECO:0000259" key="1">
    <source>
        <dbReference type="Pfam" id="PF24494"/>
    </source>
</evidence>
<keyword evidence="3" id="KW-1185">Reference proteome</keyword>
<name>A0AAD7GII0_MYCRO</name>
<organism evidence="2 3">
    <name type="scientific">Mycena rosella</name>
    <name type="common">Pink bonnet</name>
    <name type="synonym">Agaricus rosellus</name>
    <dbReference type="NCBI Taxonomy" id="1033263"/>
    <lineage>
        <taxon>Eukaryota</taxon>
        <taxon>Fungi</taxon>
        <taxon>Dikarya</taxon>
        <taxon>Basidiomycota</taxon>
        <taxon>Agaricomycotina</taxon>
        <taxon>Agaricomycetes</taxon>
        <taxon>Agaricomycetidae</taxon>
        <taxon>Agaricales</taxon>
        <taxon>Marasmiineae</taxon>
        <taxon>Mycenaceae</taxon>
        <taxon>Mycena</taxon>
    </lineage>
</organism>
<gene>
    <name evidence="2" type="ORF">B0H17DRAFT_398336</name>
</gene>
<evidence type="ECO:0000313" key="3">
    <source>
        <dbReference type="Proteomes" id="UP001221757"/>
    </source>
</evidence>
<proteinExistence type="predicted"/>
<evidence type="ECO:0000313" key="2">
    <source>
        <dbReference type="EMBL" id="KAJ7696435.1"/>
    </source>
</evidence>
<sequence length="317" mass="35186">MSSSHMLPPFRFGTNDKYRSLTLNPANRFIFRVHRAAGRGALTPAGFFSYGQSTPNGDYDHFTGSLDALAATASAHITQWKDKTAPLRSPFISASFSVAYVLFEAHRWNAHHGCTDTQISIIDTAQITSDAWLATELVGAYWTDAAFFARWAEEVLVYHHIPIGAIVATLPLSSFLDFLPRWCDDIVPHIRSRQLRSTEKVAYALASAAANPANDTDGDLVPRQYVQGSIQVLRHTLPASMVIFDPHTHADAVDAIARLAAVFVWWPKWITGVNPAAYPAVLERARNVVLLQLEVDKLDATESLFSELEVLMRRLVI</sequence>